<accession>A0A6V7BBL3</accession>
<feature type="compositionally biased region" description="Low complexity" evidence="1">
    <location>
        <begin position="313"/>
        <end position="341"/>
    </location>
</feature>
<proteinExistence type="predicted"/>
<feature type="region of interest" description="Disordered" evidence="1">
    <location>
        <begin position="305"/>
        <end position="341"/>
    </location>
</feature>
<name>A0A6V7BBL3_9XANT</name>
<feature type="domain" description="X-Tfes XVIPCD" evidence="2">
    <location>
        <begin position="212"/>
        <end position="309"/>
    </location>
</feature>
<protein>
    <recommendedName>
        <fullName evidence="2">X-Tfes XVIPCD domain-containing protein</fullName>
    </recommendedName>
</protein>
<evidence type="ECO:0000313" key="3">
    <source>
        <dbReference type="EMBL" id="CAD0299502.1"/>
    </source>
</evidence>
<organism evidence="3">
    <name type="scientific">Xanthomonas hortorum pv. gardneri</name>
    <dbReference type="NCBI Taxonomy" id="2754056"/>
    <lineage>
        <taxon>Bacteria</taxon>
        <taxon>Pseudomonadati</taxon>
        <taxon>Pseudomonadota</taxon>
        <taxon>Gammaproteobacteria</taxon>
        <taxon>Lysobacterales</taxon>
        <taxon>Lysobacteraceae</taxon>
        <taxon>Xanthomonas</taxon>
    </lineage>
</organism>
<dbReference type="AlphaFoldDB" id="A0A6V7BBL3"/>
<dbReference type="GeneID" id="55515454"/>
<dbReference type="InterPro" id="IPR046519">
    <property type="entry name" value="X-Tfes_XVIPCD"/>
</dbReference>
<sequence>MNSSETHYTVTVYVAAPGTPLAGGGTSAAGHVYYSISDGQNNNSYGFAPLAHGESSGLGGVSETDVADYKDPYYSRTLEISKDQYEKLQAFGRDAAGHGFNMQYEWKENSCIDFTWSALNQAGLHRRNVFVMTDKDFEGQLKPLSNVEDIKSIKAPFPDSKLNSESQHAMPKQTFEQRLISEQRHPDDRSLPGLAAPFERHQMPASDASKMNPLLSQAEAAVRDLEKGLGRDYDENSARLAASSAYLAKENGLSRIDHIALSQQTDSVRQGENVFVVEGALNDPAHKMAHMKTMDAIAQPVEQSLAQLQTLSEAQRQQQPQPQQQQEQQRDQAPVQPHRTV</sequence>
<dbReference type="EMBL" id="LR828253">
    <property type="protein sequence ID" value="CAD0299507.1"/>
    <property type="molecule type" value="Genomic_DNA"/>
</dbReference>
<dbReference type="Pfam" id="PF20410">
    <property type="entry name" value="X-Tfes_XVIPCD"/>
    <property type="match status" value="1"/>
</dbReference>
<reference evidence="3" key="1">
    <citation type="submission" date="2020-07" db="EMBL/GenBank/DDBJ databases">
        <authorList>
            <person name="Pothier F. J."/>
        </authorList>
    </citation>
    <scope>NUCLEOTIDE SEQUENCE</scope>
    <source>
        <strain evidence="3">CFBP 8129</strain>
    </source>
</reference>
<evidence type="ECO:0000256" key="1">
    <source>
        <dbReference type="SAM" id="MobiDB-lite"/>
    </source>
</evidence>
<evidence type="ECO:0000259" key="2">
    <source>
        <dbReference type="Pfam" id="PF20410"/>
    </source>
</evidence>
<dbReference type="RefSeq" id="WP_228996157.1">
    <property type="nucleotide sequence ID" value="NZ_CP018728.1"/>
</dbReference>
<dbReference type="EMBL" id="LR828253">
    <property type="protein sequence ID" value="CAD0299502.1"/>
    <property type="molecule type" value="Genomic_DNA"/>
</dbReference>
<gene>
    <name evidence="3" type="ORF">CFBP8129_01820</name>
</gene>